<reference evidence="10" key="1">
    <citation type="submission" date="2025-08" db="UniProtKB">
        <authorList>
            <consortium name="RefSeq"/>
        </authorList>
    </citation>
    <scope>IDENTIFICATION</scope>
</reference>
<dbReference type="RefSeq" id="XP_008066517.1">
    <property type="nucleotide sequence ID" value="XM_008068326.1"/>
</dbReference>
<sequence length="146" mass="16881">MKKQRRTYYSQLNLSENPKKQQTKPKVAECSISVTEQEKTHMKLKLQNASLDHQEEDMTYHNKDLQSPPKKITAEILAIICIVLMTSVLKTIVLISAHNCGCPEEWFTYSNSCYYIGKETKTWEESMMACASMNSSLLYIDDEEEM</sequence>
<dbReference type="SUPFAM" id="SSF56436">
    <property type="entry name" value="C-type lectin-like"/>
    <property type="match status" value="1"/>
</dbReference>
<keyword evidence="5 8" id="KW-0472">Membrane</keyword>
<dbReference type="InterPro" id="IPR016186">
    <property type="entry name" value="C-type_lectin-like/link_sf"/>
</dbReference>
<keyword evidence="2 8" id="KW-0812">Transmembrane</keyword>
<dbReference type="PANTHER" id="PTHR22800">
    <property type="entry name" value="C-TYPE LECTIN PROTEINS"/>
    <property type="match status" value="1"/>
</dbReference>
<feature type="non-terminal residue" evidence="10">
    <location>
        <position position="146"/>
    </location>
</feature>
<dbReference type="Gene3D" id="1.10.287.770">
    <property type="entry name" value="YojJ-like"/>
    <property type="match status" value="1"/>
</dbReference>
<evidence type="ECO:0000313" key="9">
    <source>
        <dbReference type="Proteomes" id="UP000189704"/>
    </source>
</evidence>
<feature type="transmembrane region" description="Helical" evidence="8">
    <location>
        <begin position="76"/>
        <end position="97"/>
    </location>
</feature>
<dbReference type="GO" id="GO:0016020">
    <property type="term" value="C:membrane"/>
    <property type="evidence" value="ECO:0007669"/>
    <property type="project" value="UniProtKB-SubCell"/>
</dbReference>
<dbReference type="GeneID" id="103270816"/>
<organism evidence="9 10">
    <name type="scientific">Carlito syrichta</name>
    <name type="common">Philippine tarsier</name>
    <name type="synonym">Tarsius syrichta</name>
    <dbReference type="NCBI Taxonomy" id="1868482"/>
    <lineage>
        <taxon>Eukaryota</taxon>
        <taxon>Metazoa</taxon>
        <taxon>Chordata</taxon>
        <taxon>Craniata</taxon>
        <taxon>Vertebrata</taxon>
        <taxon>Euteleostomi</taxon>
        <taxon>Mammalia</taxon>
        <taxon>Eutheria</taxon>
        <taxon>Euarchontoglires</taxon>
        <taxon>Primates</taxon>
        <taxon>Haplorrhini</taxon>
        <taxon>Tarsiiformes</taxon>
        <taxon>Tarsiidae</taxon>
        <taxon>Carlito</taxon>
    </lineage>
</organism>
<proteinExistence type="predicted"/>
<dbReference type="Proteomes" id="UP000189704">
    <property type="component" value="Unplaced"/>
</dbReference>
<dbReference type="PANTHER" id="PTHR22800:SF247">
    <property type="entry name" value="NKG2-C TYPE II INTEGRAL MEMBRANE PROTEIN"/>
    <property type="match status" value="1"/>
</dbReference>
<gene>
    <name evidence="10" type="primary">LOC103270816</name>
</gene>
<dbReference type="OrthoDB" id="10059571at2759"/>
<evidence type="ECO:0000256" key="5">
    <source>
        <dbReference type="ARBA" id="ARBA00023136"/>
    </source>
</evidence>
<evidence type="ECO:0000256" key="4">
    <source>
        <dbReference type="ARBA" id="ARBA00022989"/>
    </source>
</evidence>
<keyword evidence="3" id="KW-0735">Signal-anchor</keyword>
<feature type="compositionally biased region" description="Polar residues" evidence="7">
    <location>
        <begin position="7"/>
        <end position="16"/>
    </location>
</feature>
<name>A0A1U7UMI6_CARSF</name>
<keyword evidence="4 8" id="KW-1133">Transmembrane helix</keyword>
<dbReference type="GO" id="GO:0002223">
    <property type="term" value="P:stimulatory C-type lectin receptor signaling pathway"/>
    <property type="evidence" value="ECO:0007669"/>
    <property type="project" value="TreeGrafter"/>
</dbReference>
<dbReference type="AlphaFoldDB" id="A0A1U7UMI6"/>
<dbReference type="InterPro" id="IPR050919">
    <property type="entry name" value="NKG2/CD94_NK_receptors"/>
</dbReference>
<evidence type="ECO:0000256" key="8">
    <source>
        <dbReference type="SAM" id="Phobius"/>
    </source>
</evidence>
<feature type="region of interest" description="Disordered" evidence="7">
    <location>
        <begin position="1"/>
        <end position="25"/>
    </location>
</feature>
<evidence type="ECO:0000256" key="3">
    <source>
        <dbReference type="ARBA" id="ARBA00022968"/>
    </source>
</evidence>
<keyword evidence="9" id="KW-1185">Reference proteome</keyword>
<protein>
    <submittedName>
        <fullName evidence="10">NKG2-C type II integral membrane protein-like</fullName>
    </submittedName>
</protein>
<keyword evidence="6" id="KW-0675">Receptor</keyword>
<dbReference type="Gene3D" id="3.10.100.10">
    <property type="entry name" value="Mannose-Binding Protein A, subunit A"/>
    <property type="match status" value="1"/>
</dbReference>
<comment type="subcellular location">
    <subcellularLocation>
        <location evidence="1">Membrane</location>
        <topology evidence="1">Single-pass type II membrane protein</topology>
    </subcellularLocation>
</comment>
<accession>A0A1U7UMI6</accession>
<evidence type="ECO:0000256" key="2">
    <source>
        <dbReference type="ARBA" id="ARBA00022692"/>
    </source>
</evidence>
<evidence type="ECO:0000256" key="7">
    <source>
        <dbReference type="SAM" id="MobiDB-lite"/>
    </source>
</evidence>
<dbReference type="GO" id="GO:0045954">
    <property type="term" value="P:positive regulation of natural killer cell mediated cytotoxicity"/>
    <property type="evidence" value="ECO:0007669"/>
    <property type="project" value="TreeGrafter"/>
</dbReference>
<evidence type="ECO:0000256" key="1">
    <source>
        <dbReference type="ARBA" id="ARBA00004606"/>
    </source>
</evidence>
<dbReference type="InterPro" id="IPR016187">
    <property type="entry name" value="CTDL_fold"/>
</dbReference>
<evidence type="ECO:0000313" key="10">
    <source>
        <dbReference type="RefSeq" id="XP_008066517.1"/>
    </source>
</evidence>
<dbReference type="KEGG" id="csyr:103270816"/>
<evidence type="ECO:0000256" key="6">
    <source>
        <dbReference type="ARBA" id="ARBA00023170"/>
    </source>
</evidence>